<dbReference type="AlphaFoldDB" id="A0A840EL78"/>
<reference evidence="1 2" key="1">
    <citation type="submission" date="2020-08" db="EMBL/GenBank/DDBJ databases">
        <title>Genomic Encyclopedia of Type Strains, Phase IV (KMG-IV): sequencing the most valuable type-strain genomes for metagenomic binning, comparative biology and taxonomic classification.</title>
        <authorList>
            <person name="Goeker M."/>
        </authorList>
    </citation>
    <scope>NUCLEOTIDE SEQUENCE [LARGE SCALE GENOMIC DNA]</scope>
    <source>
        <strain evidence="1 2">DSM 29568</strain>
    </source>
</reference>
<dbReference type="RefSeq" id="WP_183475507.1">
    <property type="nucleotide sequence ID" value="NZ_JACIFO010000001.1"/>
</dbReference>
<protein>
    <submittedName>
        <fullName evidence="1">Uncharacterized protein</fullName>
    </submittedName>
</protein>
<comment type="caution">
    <text evidence="1">The sequence shown here is derived from an EMBL/GenBank/DDBJ whole genome shotgun (WGS) entry which is preliminary data.</text>
</comment>
<proteinExistence type="predicted"/>
<evidence type="ECO:0000313" key="2">
    <source>
        <dbReference type="Proteomes" id="UP000553034"/>
    </source>
</evidence>
<accession>A0A840EL78</accession>
<organism evidence="1 2">
    <name type="scientific">Mesonia hippocampi</name>
    <dbReference type="NCBI Taxonomy" id="1628250"/>
    <lineage>
        <taxon>Bacteria</taxon>
        <taxon>Pseudomonadati</taxon>
        <taxon>Bacteroidota</taxon>
        <taxon>Flavobacteriia</taxon>
        <taxon>Flavobacteriales</taxon>
        <taxon>Flavobacteriaceae</taxon>
        <taxon>Mesonia</taxon>
    </lineage>
</organism>
<name>A0A840EL78_9FLAO</name>
<evidence type="ECO:0000313" key="1">
    <source>
        <dbReference type="EMBL" id="MBB4117851.1"/>
    </source>
</evidence>
<sequence length="171" mass="20717">MAISNKTYQLNFSYLILHELPTLLRQPKWYAWLFALLKPSQNLHIRFLNYRKETNYKLDHTPQVFSLENVLNDYFDPQERRIYITDGIYLSPIYFYNPEENAPVHFYNPEENKPVHFYNPEELEQLDVDFVVVLPLEFQNIYTEGSSQIIRLKAYVDFYRLPDKTYNITFK</sequence>
<keyword evidence="2" id="KW-1185">Reference proteome</keyword>
<dbReference type="EMBL" id="JACIFO010000001">
    <property type="protein sequence ID" value="MBB4117851.1"/>
    <property type="molecule type" value="Genomic_DNA"/>
</dbReference>
<dbReference type="Proteomes" id="UP000553034">
    <property type="component" value="Unassembled WGS sequence"/>
</dbReference>
<gene>
    <name evidence="1" type="ORF">GGR32_000123</name>
</gene>